<dbReference type="EMBL" id="HBHI01016266">
    <property type="protein sequence ID" value="CAD9676193.1"/>
    <property type="molecule type" value="Transcribed_RNA"/>
</dbReference>
<reference evidence="1" key="1">
    <citation type="submission" date="2021-01" db="EMBL/GenBank/DDBJ databases">
        <authorList>
            <person name="Corre E."/>
            <person name="Pelletier E."/>
            <person name="Niang G."/>
            <person name="Scheremetjew M."/>
            <person name="Finn R."/>
            <person name="Kale V."/>
            <person name="Holt S."/>
            <person name="Cochrane G."/>
            <person name="Meng A."/>
            <person name="Brown T."/>
            <person name="Cohen L."/>
        </authorList>
    </citation>
    <scope>NUCLEOTIDE SEQUENCE</scope>
    <source>
        <strain evidence="1">CCMP1452</strain>
    </source>
</reference>
<dbReference type="Pfam" id="PF09996">
    <property type="entry name" value="DUF2237"/>
    <property type="match status" value="1"/>
</dbReference>
<evidence type="ECO:0008006" key="2">
    <source>
        <dbReference type="Google" id="ProtNLM"/>
    </source>
</evidence>
<organism evidence="1">
    <name type="scientific">Eucampia antarctica</name>
    <dbReference type="NCBI Taxonomy" id="49252"/>
    <lineage>
        <taxon>Eukaryota</taxon>
        <taxon>Sar</taxon>
        <taxon>Stramenopiles</taxon>
        <taxon>Ochrophyta</taxon>
        <taxon>Bacillariophyta</taxon>
        <taxon>Mediophyceae</taxon>
        <taxon>Biddulphiophycidae</taxon>
        <taxon>Hemiaulales</taxon>
        <taxon>Hemiaulaceae</taxon>
        <taxon>Eucampia</taxon>
    </lineage>
</organism>
<dbReference type="AlphaFoldDB" id="A0A7S2RNP5"/>
<gene>
    <name evidence="1" type="ORF">EANT1437_LOCUS8356</name>
</gene>
<dbReference type="Gene3D" id="3.30.56.110">
    <property type="entry name" value="Protein of unknown function DUF2237"/>
    <property type="match status" value="1"/>
</dbReference>
<sequence>MMSLTRLVSCITIASLALLIELVPVVSFSVFRNNYYLWGVDHSIRTSNLALFDNNDESLFDNKDDDDDEADAIGPQSCNVLGTTLTSCCSNVGGTGIGTGFYRNGFCSTGEQDEGRHTVCVQVTTEFLEYSASVGNDLSTPAPHYMFPGLSNGDIWCLCAQRWAQAYNSGMAPKLFLQSTHEKTLDNVPLEVLMRYAIDKNEANLVLNNLNEQRNRFDKLIQ</sequence>
<accession>A0A7S2RNP5</accession>
<dbReference type="PANTHER" id="PTHR37466:SF1">
    <property type="entry name" value="SLR1628 PROTEIN"/>
    <property type="match status" value="1"/>
</dbReference>
<proteinExistence type="predicted"/>
<evidence type="ECO:0000313" key="1">
    <source>
        <dbReference type="EMBL" id="CAD9676193.1"/>
    </source>
</evidence>
<dbReference type="PANTHER" id="PTHR37466">
    <property type="entry name" value="SLR1628 PROTEIN"/>
    <property type="match status" value="1"/>
</dbReference>
<name>A0A7S2RNP5_9STRA</name>
<dbReference type="InterPro" id="IPR018714">
    <property type="entry name" value="DUF2237"/>
</dbReference>
<protein>
    <recommendedName>
        <fullName evidence="2">DUF2237 domain-containing protein</fullName>
    </recommendedName>
</protein>